<sequence length="208" mass="24471">MVDYSNAEISATRAGFVNSRVTICDFHRMQAWQRWLRRKENNISHPEHALQLMKRLGSALNEGEFEKALEDLVSSEYWNNEKLRSYFETVWLSVKELWVIFHRLEFDVVLTTNNGIEAQNRVLKAHYVKSASGKRSLTSLIAAVVCGYLPDNEKIFHESTMRQSSLYRQYNDTVPTFLHNRPHSFIRHMLRRLVNAEEYTRSDIRAAY</sequence>
<evidence type="ECO:0000313" key="2">
    <source>
        <dbReference type="Proteomes" id="UP000821853"/>
    </source>
</evidence>
<dbReference type="AlphaFoldDB" id="A0A9J6FRB1"/>
<comment type="caution">
    <text evidence="1">The sequence shown here is derived from an EMBL/GenBank/DDBJ whole genome shotgun (WGS) entry which is preliminary data.</text>
</comment>
<gene>
    <name evidence="1" type="ORF">HPB48_011405</name>
</gene>
<name>A0A9J6FRB1_HAELO</name>
<dbReference type="OMA" id="IFHESTM"/>
<dbReference type="PANTHER" id="PTHR47456">
    <property type="entry name" value="PHD-TYPE DOMAIN-CONTAINING PROTEIN"/>
    <property type="match status" value="1"/>
</dbReference>
<evidence type="ECO:0008006" key="3">
    <source>
        <dbReference type="Google" id="ProtNLM"/>
    </source>
</evidence>
<dbReference type="VEuPathDB" id="VectorBase:HLOH_063068"/>
<keyword evidence="2" id="KW-1185">Reference proteome</keyword>
<organism evidence="1 2">
    <name type="scientific">Haemaphysalis longicornis</name>
    <name type="common">Bush tick</name>
    <dbReference type="NCBI Taxonomy" id="44386"/>
    <lineage>
        <taxon>Eukaryota</taxon>
        <taxon>Metazoa</taxon>
        <taxon>Ecdysozoa</taxon>
        <taxon>Arthropoda</taxon>
        <taxon>Chelicerata</taxon>
        <taxon>Arachnida</taxon>
        <taxon>Acari</taxon>
        <taxon>Parasitiformes</taxon>
        <taxon>Ixodida</taxon>
        <taxon>Ixodoidea</taxon>
        <taxon>Ixodidae</taxon>
        <taxon>Haemaphysalinae</taxon>
        <taxon>Haemaphysalis</taxon>
    </lineage>
</organism>
<proteinExistence type="predicted"/>
<accession>A0A9J6FRB1</accession>
<dbReference type="EMBL" id="JABSTR010000003">
    <property type="protein sequence ID" value="KAH9365383.1"/>
    <property type="molecule type" value="Genomic_DNA"/>
</dbReference>
<protein>
    <recommendedName>
        <fullName evidence="3">Transposase</fullName>
    </recommendedName>
</protein>
<dbReference type="Proteomes" id="UP000821853">
    <property type="component" value="Unassembled WGS sequence"/>
</dbReference>
<reference evidence="1 2" key="1">
    <citation type="journal article" date="2020" name="Cell">
        <title>Large-Scale Comparative Analyses of Tick Genomes Elucidate Their Genetic Diversity and Vector Capacities.</title>
        <authorList>
            <consortium name="Tick Genome and Microbiome Consortium (TIGMIC)"/>
            <person name="Jia N."/>
            <person name="Wang J."/>
            <person name="Shi W."/>
            <person name="Du L."/>
            <person name="Sun Y."/>
            <person name="Zhan W."/>
            <person name="Jiang J.F."/>
            <person name="Wang Q."/>
            <person name="Zhang B."/>
            <person name="Ji P."/>
            <person name="Bell-Sakyi L."/>
            <person name="Cui X.M."/>
            <person name="Yuan T.T."/>
            <person name="Jiang B.G."/>
            <person name="Yang W.F."/>
            <person name="Lam T.T."/>
            <person name="Chang Q.C."/>
            <person name="Ding S.J."/>
            <person name="Wang X.J."/>
            <person name="Zhu J.G."/>
            <person name="Ruan X.D."/>
            <person name="Zhao L."/>
            <person name="Wei J.T."/>
            <person name="Ye R.Z."/>
            <person name="Que T.C."/>
            <person name="Du C.H."/>
            <person name="Zhou Y.H."/>
            <person name="Cheng J.X."/>
            <person name="Dai P.F."/>
            <person name="Guo W.B."/>
            <person name="Han X.H."/>
            <person name="Huang E.J."/>
            <person name="Li L.F."/>
            <person name="Wei W."/>
            <person name="Gao Y.C."/>
            <person name="Liu J.Z."/>
            <person name="Shao H.Z."/>
            <person name="Wang X."/>
            <person name="Wang C.C."/>
            <person name="Yang T.C."/>
            <person name="Huo Q.B."/>
            <person name="Li W."/>
            <person name="Chen H.Y."/>
            <person name="Chen S.E."/>
            <person name="Zhou L.G."/>
            <person name="Ni X.B."/>
            <person name="Tian J.H."/>
            <person name="Sheng Y."/>
            <person name="Liu T."/>
            <person name="Pan Y.S."/>
            <person name="Xia L.Y."/>
            <person name="Li J."/>
            <person name="Zhao F."/>
            <person name="Cao W.C."/>
        </authorList>
    </citation>
    <scope>NUCLEOTIDE SEQUENCE [LARGE SCALE GENOMIC DNA]</scope>
    <source>
        <strain evidence="1">HaeL-2018</strain>
    </source>
</reference>
<evidence type="ECO:0000313" key="1">
    <source>
        <dbReference type="EMBL" id="KAH9365383.1"/>
    </source>
</evidence>
<dbReference type="OrthoDB" id="6629126at2759"/>